<comment type="function">
    <text evidence="7">Self-assembles to form an icosahedral capsid.</text>
</comment>
<evidence type="ECO:0000256" key="1">
    <source>
        <dbReference type="ARBA" id="ARBA00004328"/>
    </source>
</evidence>
<evidence type="ECO:0000256" key="5">
    <source>
        <dbReference type="ARBA" id="ARBA00022561"/>
    </source>
</evidence>
<keyword evidence="5 7" id="KW-0167">Capsid protein</keyword>
<reference evidence="9" key="1">
    <citation type="submission" date="2024-05" db="EMBL/GenBank/DDBJ databases">
        <authorList>
            <person name="Laubscher F."/>
            <person name="Chudzinski V."/>
            <person name="Cordey S."/>
            <person name="Hosszu-Fellous K."/>
            <person name="Kaiser L."/>
        </authorList>
    </citation>
    <scope>NUCLEOTIDE SEQUENCE</scope>
    <source>
        <strain evidence="9">1011D4-112</strain>
    </source>
</reference>
<evidence type="ECO:0000256" key="8">
    <source>
        <dbReference type="SAM" id="MobiDB-lite"/>
    </source>
</evidence>
<dbReference type="InterPro" id="IPR004219">
    <property type="entry name" value="TTvirus_Unk"/>
</dbReference>
<evidence type="ECO:0000256" key="2">
    <source>
        <dbReference type="ARBA" id="ARBA00006131"/>
    </source>
</evidence>
<sequence length="786" mass="92837">MAWWGWRRRWWRPRRWRRWRRPRRRRRVPARRPRRAVRRYRTRTVRRRRRGRRRGYRRRYRVRRFHRRRFKRKKIVLTQWNPQTVRRCTIKGLMPVLWAGMGQGGHNYAVRSDDYVPKGGFGGSFATETFSLKVLYDQFQRGFNRWTYSNEDLDLALYYGCKWVFYRHPDTDFIVYFTNNPPMKTNQFTAPLTTPGMLMKSKYKIIIPSFKTRPKGRKTISVRIKPPKLFLHKWYTQQDLCPVPLVQLNVTAADLQHPFGSPLTDTPCITFQVLGDLYNNCLNIDLPQFEADGSISSSTTYTRENKDKLQDLYKELFCKKSSGHYWQTFITNSMMKAHIDAPKAQSTTTNYPNPVSGTGYNASDFPTKPPKSDFTSWKNKFTDGRDSNFLFATYHPDQVKETIKEMRDNNFHLETGPNDKYGSFTSQYTRNTHLLDYYLGFYSPIFLSPGRSNIEFFTAFRDIVYNPLLDKAQGNKIWFQYHTKYDNKFKKPECHWEIEDMPLWALCNGYVEYLESQIKYGDILVEGKVLIRCPYTKPPLVDKNDPTAGFVVYNTNFGMGKWIDGGGYIPLHERSKWYVMLRYQTDVLHDIVTCGPWQYRDDNKNSQLVAKYYFRFKWGGNTIHSQVIRNPCPDTQVSGPRRQPREVQVVDPQTITPPWVLHTFDQRRGLFTEGAIRRLLKQPLPGEYDTQPPRVPLLFLPSAFQREDGGAESDSASPAKRPRYSFEESQTESLPSEEDPAETTRELLLRKLREQRALQFQLQHFAVQLAKTQANLHVNPLSYYPQ</sequence>
<comment type="subcellular location">
    <subcellularLocation>
        <location evidence="1 7">Virion</location>
    </subcellularLocation>
</comment>
<protein>
    <recommendedName>
        <fullName evidence="3 7">Capsid protein</fullName>
    </recommendedName>
</protein>
<evidence type="ECO:0000256" key="4">
    <source>
        <dbReference type="ARBA" id="ARBA00022431"/>
    </source>
</evidence>
<evidence type="ECO:0000313" key="9">
    <source>
        <dbReference type="EMBL" id="XBU06301.1"/>
    </source>
</evidence>
<name>A0AAU7SS80_9VIRU</name>
<accession>A0AAU7SS80</accession>
<dbReference type="EMBL" id="PP856754">
    <property type="protein sequence ID" value="XBU06301.1"/>
    <property type="molecule type" value="Genomic_DNA"/>
</dbReference>
<keyword evidence="4 7" id="KW-1140">T=1 icosahedral capsid protein</keyword>
<comment type="similarity">
    <text evidence="2 7">Belongs to the anelloviridae capsid protein family.</text>
</comment>
<keyword evidence="6 7" id="KW-0946">Virion</keyword>
<evidence type="ECO:0000256" key="7">
    <source>
        <dbReference type="RuleBase" id="RU361230"/>
    </source>
</evidence>
<evidence type="ECO:0000256" key="6">
    <source>
        <dbReference type="ARBA" id="ARBA00022844"/>
    </source>
</evidence>
<organism evidence="9">
    <name type="scientific">Alphatorquevirus homin13</name>
    <dbReference type="NCBI Taxonomy" id="3048415"/>
    <lineage>
        <taxon>Viruses</taxon>
        <taxon>Monodnaviria</taxon>
        <taxon>Shotokuvirae</taxon>
        <taxon>Commensaviricota</taxon>
        <taxon>Cardeaviricetes</taxon>
        <taxon>Sanitavirales</taxon>
        <taxon>Anelloviridae</taxon>
        <taxon>Alphatorquevirus</taxon>
    </lineage>
</organism>
<evidence type="ECO:0000256" key="3">
    <source>
        <dbReference type="ARBA" id="ARBA00018091"/>
    </source>
</evidence>
<dbReference type="GO" id="GO:0039615">
    <property type="term" value="C:T=1 icosahedral viral capsid"/>
    <property type="evidence" value="ECO:0007669"/>
    <property type="project" value="UniProtKB-UniRule"/>
</dbReference>
<dbReference type="Pfam" id="PF02956">
    <property type="entry name" value="TT_ORF1"/>
    <property type="match status" value="1"/>
</dbReference>
<proteinExistence type="inferred from homology"/>
<feature type="region of interest" description="Disordered" evidence="8">
    <location>
        <begin position="707"/>
        <end position="742"/>
    </location>
</feature>